<feature type="chain" id="PRO_5004746395" description="Lipoprotein" evidence="2">
    <location>
        <begin position="20"/>
        <end position="274"/>
    </location>
</feature>
<feature type="signal peptide" evidence="2">
    <location>
        <begin position="1"/>
        <end position="19"/>
    </location>
</feature>
<accession>V6HEP4</accession>
<protein>
    <recommendedName>
        <fullName evidence="5">Lipoprotein</fullName>
    </recommendedName>
</protein>
<comment type="caution">
    <text evidence="3">The sequence shown here is derived from an EMBL/GenBank/DDBJ whole genome shotgun (WGS) entry which is preliminary data.</text>
</comment>
<name>V6HEP4_9LEPT</name>
<keyword evidence="1" id="KW-0812">Transmembrane</keyword>
<dbReference type="RefSeq" id="WP_020988116.1">
    <property type="nucleotide sequence ID" value="NZ_AHMM02000006.1"/>
</dbReference>
<keyword evidence="1" id="KW-1133">Transmembrane helix</keyword>
<dbReference type="EMBL" id="AHMM02000006">
    <property type="protein sequence ID" value="EQA38602.1"/>
    <property type="molecule type" value="Genomic_DNA"/>
</dbReference>
<keyword evidence="2" id="KW-0732">Signal</keyword>
<reference evidence="3 4" key="1">
    <citation type="submission" date="2013-05" db="EMBL/GenBank/DDBJ databases">
        <authorList>
            <person name="Harkins D.M."/>
            <person name="Durkin A.S."/>
            <person name="Brinkac L.M."/>
            <person name="Haft D.H."/>
            <person name="Selengut J.D."/>
            <person name="Sanka R."/>
            <person name="DePew J."/>
            <person name="Purushe J."/>
            <person name="Hartskeerl R.A."/>
            <person name="Ahmed A."/>
            <person name="van der Linden H."/>
            <person name="Goris M.G.A."/>
            <person name="Vinetz J.M."/>
            <person name="Sutton G.G."/>
            <person name="Nierman W.C."/>
            <person name="Fouts D.E."/>
        </authorList>
    </citation>
    <scope>NUCLEOTIDE SEQUENCE [LARGE SCALE GENOMIC DNA]</scope>
    <source>
        <strain evidence="3 4">10</strain>
    </source>
</reference>
<evidence type="ECO:0000256" key="2">
    <source>
        <dbReference type="SAM" id="SignalP"/>
    </source>
</evidence>
<dbReference type="Proteomes" id="UP000018719">
    <property type="component" value="Unassembled WGS sequence"/>
</dbReference>
<gene>
    <name evidence="3" type="ORF">LEP1GSC047_2100</name>
</gene>
<proteinExistence type="predicted"/>
<sequence>MRYLAFLFSTFLLSCTSMNLVGPERMPVRKMDTRKKVALVGFHPYSTATVGNKLDGWINTPCKIAISEKYGTNLKSKFFKGRRNVTSDERAAYPLRDQLISPLSWGEPINKFPSSGIQSDIEEENIRRFLEFSYSLLGAGALPDLCEILELDSGAKTFQLKKRDVDYYVVGIFTPVFSEPTILGAVTFAISFPLSFLSIGIIPMAMEKRTESFFRIYDPKLNLIKEIKTSNSFWTLDAIWAMPSDRSKVVEKYSYDSPAWEKDVEELDKVWKPE</sequence>
<evidence type="ECO:0000313" key="3">
    <source>
        <dbReference type="EMBL" id="EQA38602.1"/>
    </source>
</evidence>
<dbReference type="AlphaFoldDB" id="V6HEP4"/>
<evidence type="ECO:0000256" key="1">
    <source>
        <dbReference type="SAM" id="Phobius"/>
    </source>
</evidence>
<evidence type="ECO:0000313" key="4">
    <source>
        <dbReference type="Proteomes" id="UP000018719"/>
    </source>
</evidence>
<organism evidence="3 4">
    <name type="scientific">Leptospira inadai serovar Lyme str. 10</name>
    <dbReference type="NCBI Taxonomy" id="1049790"/>
    <lineage>
        <taxon>Bacteria</taxon>
        <taxon>Pseudomonadati</taxon>
        <taxon>Spirochaetota</taxon>
        <taxon>Spirochaetia</taxon>
        <taxon>Leptospirales</taxon>
        <taxon>Leptospiraceae</taxon>
        <taxon>Leptospira</taxon>
    </lineage>
</organism>
<dbReference type="PROSITE" id="PS51257">
    <property type="entry name" value="PROKAR_LIPOPROTEIN"/>
    <property type="match status" value="1"/>
</dbReference>
<evidence type="ECO:0008006" key="5">
    <source>
        <dbReference type="Google" id="ProtNLM"/>
    </source>
</evidence>
<keyword evidence="1" id="KW-0472">Membrane</keyword>
<dbReference type="NCBIfam" id="NF047480">
    <property type="entry name" value="Lepto_Lp29"/>
    <property type="match status" value="1"/>
</dbReference>
<feature type="transmembrane region" description="Helical" evidence="1">
    <location>
        <begin position="182"/>
        <end position="205"/>
    </location>
</feature>
<dbReference type="STRING" id="1049790.LEP1GSC047_2100"/>